<evidence type="ECO:0000313" key="2">
    <source>
        <dbReference type="Proteomes" id="UP000003835"/>
    </source>
</evidence>
<evidence type="ECO:0000313" key="1">
    <source>
        <dbReference type="EMBL" id="EDX73717.1"/>
    </source>
</evidence>
<reference evidence="1 2" key="1">
    <citation type="submission" date="2008-07" db="EMBL/GenBank/DDBJ databases">
        <authorList>
            <person name="Tandeau de Marsac N."/>
            <person name="Ferriera S."/>
            <person name="Johnson J."/>
            <person name="Kravitz S."/>
            <person name="Beeson K."/>
            <person name="Sutton G."/>
            <person name="Rogers Y.-H."/>
            <person name="Friedman R."/>
            <person name="Frazier M."/>
            <person name="Venter J.C."/>
        </authorList>
    </citation>
    <scope>NUCLEOTIDE SEQUENCE [LARGE SCALE GENOMIC DNA]</scope>
    <source>
        <strain evidence="1 2">PCC 7420</strain>
    </source>
</reference>
<dbReference type="HOGENOM" id="CLU_3249920_0_0_3"/>
<dbReference type="EMBL" id="DS989856">
    <property type="protein sequence ID" value="EDX73717.1"/>
    <property type="molecule type" value="Genomic_DNA"/>
</dbReference>
<organism evidence="1 2">
    <name type="scientific">Coleofasciculus chthonoplastes PCC 7420</name>
    <dbReference type="NCBI Taxonomy" id="118168"/>
    <lineage>
        <taxon>Bacteria</taxon>
        <taxon>Bacillati</taxon>
        <taxon>Cyanobacteriota</taxon>
        <taxon>Cyanophyceae</taxon>
        <taxon>Coleofasciculales</taxon>
        <taxon>Coleofasciculaceae</taxon>
        <taxon>Coleofasciculus</taxon>
    </lineage>
</organism>
<accession>B4VWP9</accession>
<dbReference type="STRING" id="118168.MC7420_6765"/>
<dbReference type="AlphaFoldDB" id="B4VWP9"/>
<gene>
    <name evidence="1" type="ORF">MC7420_6765</name>
</gene>
<keyword evidence="2" id="KW-1185">Reference proteome</keyword>
<protein>
    <submittedName>
        <fullName evidence="1">Uncharacterized protein</fullName>
    </submittedName>
</protein>
<name>B4VWP9_9CYAN</name>
<dbReference type="Proteomes" id="UP000003835">
    <property type="component" value="Unassembled WGS sequence"/>
</dbReference>
<sequence length="42" mass="4686">MIFPENGLCGGTGFTVIVASFQPAPTEWKNFNSQLSYLYPFL</sequence>
<proteinExistence type="predicted"/>